<organism evidence="2 3">
    <name type="scientific">Chryseobacterium soldanellicola</name>
    <dbReference type="NCBI Taxonomy" id="311333"/>
    <lineage>
        <taxon>Bacteria</taxon>
        <taxon>Pseudomonadati</taxon>
        <taxon>Bacteroidota</taxon>
        <taxon>Flavobacteriia</taxon>
        <taxon>Flavobacteriales</taxon>
        <taxon>Weeksellaceae</taxon>
        <taxon>Chryseobacterium group</taxon>
        <taxon>Chryseobacterium</taxon>
    </lineage>
</organism>
<dbReference type="PANTHER" id="PTHR37292:SF2">
    <property type="entry name" value="DUF262 DOMAIN-CONTAINING PROTEIN"/>
    <property type="match status" value="1"/>
</dbReference>
<dbReference type="PANTHER" id="PTHR37292">
    <property type="entry name" value="VNG6097C"/>
    <property type="match status" value="1"/>
</dbReference>
<evidence type="ECO:0000313" key="3">
    <source>
        <dbReference type="Proteomes" id="UP000199627"/>
    </source>
</evidence>
<dbReference type="AlphaFoldDB" id="A0A1H1E0J6"/>
<reference evidence="3" key="1">
    <citation type="submission" date="2016-10" db="EMBL/GenBank/DDBJ databases">
        <authorList>
            <person name="Varghese N."/>
            <person name="Submissions S."/>
        </authorList>
    </citation>
    <scope>NUCLEOTIDE SEQUENCE [LARGE SCALE GENOMIC DNA]</scope>
    <source>
        <strain evidence="3">DSM 17072</strain>
    </source>
</reference>
<protein>
    <recommendedName>
        <fullName evidence="1">GmrSD restriction endonucleases N-terminal domain-containing protein</fullName>
    </recommendedName>
</protein>
<dbReference type="EMBL" id="FNKL01000003">
    <property type="protein sequence ID" value="SDQ82275.1"/>
    <property type="molecule type" value="Genomic_DNA"/>
</dbReference>
<evidence type="ECO:0000259" key="1">
    <source>
        <dbReference type="Pfam" id="PF03235"/>
    </source>
</evidence>
<sequence length="603" mass="70488">MSYQNTSIKQIVTDIEHSKAYLPAIQRRFVWPRWKIEKLFDSIMRNYPIGSFLFWTLKKDKANEYVFYEFLKTYDERNPYNKRKTGSFLYEEIVGVLDGQQRLSSIYLGLQGTHAVKLKNFKRKSDHAYPKTKLYLNLLNLPYIENDKGELDFDRAFNFEFKFLTESESKQSTSAEGEFIYWFLVGDILKWNDDPDIDDIFDNLTEGKISDVQKAKFKEQKRFVKKGLRDLHKRLNEPLVNYFNIKNDDLEDILEIFIRVNSGGTILSKTDLLFSTIVATWEDGRDVIENFLKHINQKGEGFSFNNDFLMRTCLVLCDLPVLFKVNSFKSDNVQLIKNKWSEIENAVNRTLDLLIDFGFSKENLASQNSIIVIAYFIFKGGNYSNKTSVDNIHKYLLYAHLKNIYGGQGDQIIGALRNVLRGKSNEGNVYNLESTIFPLERMLEARLAANKSLKINKDDIADFMNTKLSASSFYILSILYPNNKFSEIYYHQDHMHPNSGFRDEAFDLINLTEEDRKLWLELKDTLPNLQLLEGRKNESKNNSALKDWVNGKNKHGLQNVPDLSKFFTENYLDNNISLDFSSFISFYEARKDKMIYTLEKILL</sequence>
<proteinExistence type="predicted"/>
<dbReference type="Proteomes" id="UP000199627">
    <property type="component" value="Unassembled WGS sequence"/>
</dbReference>
<dbReference type="OrthoDB" id="9798761at2"/>
<evidence type="ECO:0000313" key="2">
    <source>
        <dbReference type="EMBL" id="SDQ82275.1"/>
    </source>
</evidence>
<gene>
    <name evidence="2" type="ORF">SAMN05421664_2733</name>
</gene>
<dbReference type="Pfam" id="PF03235">
    <property type="entry name" value="GmrSD_N"/>
    <property type="match status" value="1"/>
</dbReference>
<keyword evidence="3" id="KW-1185">Reference proteome</keyword>
<accession>A0A1H1E0J6</accession>
<dbReference type="RefSeq" id="WP_089756258.1">
    <property type="nucleotide sequence ID" value="NZ_FNKL01000003.1"/>
</dbReference>
<feature type="domain" description="GmrSD restriction endonucleases N-terminal" evidence="1">
    <location>
        <begin position="9"/>
        <end position="276"/>
    </location>
</feature>
<name>A0A1H1E0J6_9FLAO</name>
<dbReference type="STRING" id="311333.SAMN05421664_2733"/>
<dbReference type="InterPro" id="IPR004919">
    <property type="entry name" value="GmrSD_N"/>
</dbReference>